<evidence type="ECO:0000256" key="7">
    <source>
        <dbReference type="SAM" id="Phobius"/>
    </source>
</evidence>
<reference evidence="9 10" key="1">
    <citation type="journal article" date="2018" name="G3 (Bethesda)">
        <title>Phylogenetic and Phylogenomic Definition of Rhizopus Species.</title>
        <authorList>
            <person name="Gryganskyi A.P."/>
            <person name="Golan J."/>
            <person name="Dolatabadi S."/>
            <person name="Mondo S."/>
            <person name="Robb S."/>
            <person name="Idnurm A."/>
            <person name="Muszewska A."/>
            <person name="Steczkiewicz K."/>
            <person name="Masonjones S."/>
            <person name="Liao H.L."/>
            <person name="Gajdeczka M.T."/>
            <person name="Anike F."/>
            <person name="Vuek A."/>
            <person name="Anishchenko I.M."/>
            <person name="Voigt K."/>
            <person name="de Hoog G.S."/>
            <person name="Smith M.E."/>
            <person name="Heitman J."/>
            <person name="Vilgalys R."/>
            <person name="Stajich J.E."/>
        </authorList>
    </citation>
    <scope>NUCLEOTIDE SEQUENCE [LARGE SCALE GENOMIC DNA]</scope>
    <source>
        <strain evidence="9 10">LSU 92-RS-03</strain>
    </source>
</reference>
<feature type="transmembrane region" description="Helical" evidence="7">
    <location>
        <begin position="600"/>
        <end position="620"/>
    </location>
</feature>
<evidence type="ECO:0000313" key="9">
    <source>
        <dbReference type="EMBL" id="RCH92483.1"/>
    </source>
</evidence>
<keyword evidence="3 7" id="KW-0812">Transmembrane</keyword>
<evidence type="ECO:0000256" key="1">
    <source>
        <dbReference type="ARBA" id="ARBA00004128"/>
    </source>
</evidence>
<dbReference type="Gene3D" id="3.20.100.30">
    <property type="entry name" value="VTC, catalytic tunnel domain"/>
    <property type="match status" value="1"/>
</dbReference>
<dbReference type="InterPro" id="IPR051572">
    <property type="entry name" value="VTC_Complex_Subunit"/>
</dbReference>
<keyword evidence="4 7" id="KW-1133">Transmembrane helix</keyword>
<dbReference type="GO" id="GO:0006799">
    <property type="term" value="P:polyphosphate biosynthetic process"/>
    <property type="evidence" value="ECO:0007669"/>
    <property type="project" value="UniProtKB-ARBA"/>
</dbReference>
<evidence type="ECO:0000256" key="5">
    <source>
        <dbReference type="ARBA" id="ARBA00023136"/>
    </source>
</evidence>
<dbReference type="PANTHER" id="PTHR46140">
    <property type="entry name" value="VACUOLAR TRANSPORTER CHAPERONE 1-RELATED"/>
    <property type="match status" value="1"/>
</dbReference>
<dbReference type="InterPro" id="IPR042267">
    <property type="entry name" value="VTC_sf"/>
</dbReference>
<proteinExistence type="predicted"/>
<dbReference type="InterPro" id="IPR004331">
    <property type="entry name" value="SPX_dom"/>
</dbReference>
<dbReference type="AlphaFoldDB" id="A0A367JRB3"/>
<comment type="caution">
    <text evidence="9">The sequence shown here is derived from an EMBL/GenBank/DDBJ whole genome shotgun (WGS) entry which is preliminary data.</text>
</comment>
<feature type="domain" description="SPX" evidence="8">
    <location>
        <begin position="1"/>
        <end position="129"/>
    </location>
</feature>
<dbReference type="EMBL" id="PJQM01002833">
    <property type="protein sequence ID" value="RCH92483.1"/>
    <property type="molecule type" value="Genomic_DNA"/>
</dbReference>
<protein>
    <submittedName>
        <fullName evidence="9">Vacuolar transporter chaperone</fullName>
    </submittedName>
</protein>
<evidence type="ECO:0000256" key="6">
    <source>
        <dbReference type="SAM" id="MobiDB-lite"/>
    </source>
</evidence>
<dbReference type="PROSITE" id="PS51382">
    <property type="entry name" value="SPX"/>
    <property type="match status" value="1"/>
</dbReference>
<evidence type="ECO:0000256" key="3">
    <source>
        <dbReference type="ARBA" id="ARBA00022692"/>
    </source>
</evidence>
<accession>A0A367JRB3</accession>
<dbReference type="InterPro" id="IPR018966">
    <property type="entry name" value="VTC_domain"/>
</dbReference>
<dbReference type="PANTHER" id="PTHR46140:SF1">
    <property type="entry name" value="VACUOLAR TRANSPORTER CHAPERONE COMPLEX SUBUNIT 4-RELATED"/>
    <property type="match status" value="1"/>
</dbReference>
<gene>
    <name evidence="9" type="primary">VTC4_9</name>
    <name evidence="9" type="ORF">CU098_008278</name>
</gene>
<dbReference type="Proteomes" id="UP000253551">
    <property type="component" value="Unassembled WGS sequence"/>
</dbReference>
<keyword evidence="5 7" id="KW-0472">Membrane</keyword>
<feature type="compositionally biased region" description="Basic and acidic residues" evidence="6">
    <location>
        <begin position="498"/>
        <end position="510"/>
    </location>
</feature>
<dbReference type="Pfam" id="PF02656">
    <property type="entry name" value="DUF202"/>
    <property type="match status" value="1"/>
</dbReference>
<dbReference type="OrthoDB" id="6493944at2759"/>
<comment type="subcellular location">
    <subcellularLocation>
        <location evidence="1">Vacuole membrane</location>
        <topology evidence="1">Multi-pass membrane protein</topology>
    </subcellularLocation>
</comment>
<evidence type="ECO:0000256" key="2">
    <source>
        <dbReference type="ARBA" id="ARBA00022554"/>
    </source>
</evidence>
<feature type="region of interest" description="Disordered" evidence="6">
    <location>
        <begin position="483"/>
        <end position="518"/>
    </location>
</feature>
<name>A0A367JRB3_RHIST</name>
<organism evidence="9 10">
    <name type="scientific">Rhizopus stolonifer</name>
    <name type="common">Rhizopus nigricans</name>
    <dbReference type="NCBI Taxonomy" id="4846"/>
    <lineage>
        <taxon>Eukaryota</taxon>
        <taxon>Fungi</taxon>
        <taxon>Fungi incertae sedis</taxon>
        <taxon>Mucoromycota</taxon>
        <taxon>Mucoromycotina</taxon>
        <taxon>Mucoromycetes</taxon>
        <taxon>Mucorales</taxon>
        <taxon>Mucorineae</taxon>
        <taxon>Rhizopodaceae</taxon>
        <taxon>Rhizopus</taxon>
    </lineage>
</organism>
<sequence length="642" mass="74416">MSFGLEMKESIIEHWKSEYVTFNDIKQRIQEKKAWNNVDEQHFKHIIYSEADKVESFINRMQREIESRVAYCERTLSRQTKNAAIILKDILNDIQDLCSYTRYNFIALKALIKEHDMHTHYNAQQWLLDITRSKQLDKQRFDILLTKVFTLYDFCLEEKALNGLNQSISAKYWVHYDNINELKAILLFHLPLLESTEPVSSIYLDNSEFDLYQARLQRDPDAEALRFRWYNANDMLVERKTTHQDGTLTKDSFTIDIHQMGAFVTGKHITKENLAVASRIQTSISENQLKPTLRMSHHRSEDSKSNTWCKPLIKPKDAEVYKFPYAILEIKFYGQDPPHWLTSLLESQLVHEVPCFSKYLQGIASLWNTQLPLLPWWTSQLKLDIRNTKKPTGDFTALSQSKHMKPWIDGKCRVGYLESKLKELSLLKKSNQKKSSLTLRLSVNNPFDDPIWSNASPIISRHTTDHIETGSTEHLMGDKLVSSLQHPSNEKPGQAHVDNAHSNKDLEEGIKKKKNKEKSEATTEPKLFFANERTFIQWLNFAAILLTAALTLMNFGDTINKIIGGVFFGIAFLFAFYSFGFSRWRAYRIIHKPHLRYDDIFGPVFLCILLVGALILNFALRYNTPITNTGYLGTNITATDAM</sequence>
<evidence type="ECO:0000313" key="10">
    <source>
        <dbReference type="Proteomes" id="UP000253551"/>
    </source>
</evidence>
<feature type="transmembrane region" description="Helical" evidence="7">
    <location>
        <begin position="535"/>
        <end position="555"/>
    </location>
</feature>
<keyword evidence="2" id="KW-0926">Vacuole</keyword>
<dbReference type="InterPro" id="IPR003807">
    <property type="entry name" value="DUF202"/>
</dbReference>
<dbReference type="Pfam" id="PF09359">
    <property type="entry name" value="VTC"/>
    <property type="match status" value="2"/>
</dbReference>
<feature type="transmembrane region" description="Helical" evidence="7">
    <location>
        <begin position="562"/>
        <end position="580"/>
    </location>
</feature>
<evidence type="ECO:0000256" key="4">
    <source>
        <dbReference type="ARBA" id="ARBA00022989"/>
    </source>
</evidence>
<dbReference type="GO" id="GO:0005774">
    <property type="term" value="C:vacuolar membrane"/>
    <property type="evidence" value="ECO:0007669"/>
    <property type="project" value="UniProtKB-SubCell"/>
</dbReference>
<evidence type="ECO:0000259" key="8">
    <source>
        <dbReference type="PROSITE" id="PS51382"/>
    </source>
</evidence>
<dbReference type="STRING" id="4846.A0A367JRB3"/>
<keyword evidence="10" id="KW-1185">Reference proteome</keyword>